<dbReference type="AlphaFoldDB" id="A0A0A9H141"/>
<feature type="region of interest" description="Disordered" evidence="1">
    <location>
        <begin position="1"/>
        <end position="43"/>
    </location>
</feature>
<feature type="compositionally biased region" description="Low complexity" evidence="1">
    <location>
        <begin position="24"/>
        <end position="43"/>
    </location>
</feature>
<reference evidence="2" key="1">
    <citation type="submission" date="2014-09" db="EMBL/GenBank/DDBJ databases">
        <authorList>
            <person name="Magalhaes I.L.F."/>
            <person name="Oliveira U."/>
            <person name="Santos F.R."/>
            <person name="Vidigal T.H.D.A."/>
            <person name="Brescovit A.D."/>
            <person name="Santos A.J."/>
        </authorList>
    </citation>
    <scope>NUCLEOTIDE SEQUENCE</scope>
    <source>
        <tissue evidence="2">Shoot tissue taken approximately 20 cm above the soil surface</tissue>
    </source>
</reference>
<proteinExistence type="predicted"/>
<sequence length="73" mass="7142">MSHPAGAAPTANGSGPAPPPLPCPATTRRNGAAAATSASTARSFMSGCRATTGGLLLLGLERRDGAHWDLGAS</sequence>
<organism evidence="2">
    <name type="scientific">Arundo donax</name>
    <name type="common">Giant reed</name>
    <name type="synonym">Donax arundinaceus</name>
    <dbReference type="NCBI Taxonomy" id="35708"/>
    <lineage>
        <taxon>Eukaryota</taxon>
        <taxon>Viridiplantae</taxon>
        <taxon>Streptophyta</taxon>
        <taxon>Embryophyta</taxon>
        <taxon>Tracheophyta</taxon>
        <taxon>Spermatophyta</taxon>
        <taxon>Magnoliopsida</taxon>
        <taxon>Liliopsida</taxon>
        <taxon>Poales</taxon>
        <taxon>Poaceae</taxon>
        <taxon>PACMAD clade</taxon>
        <taxon>Arundinoideae</taxon>
        <taxon>Arundineae</taxon>
        <taxon>Arundo</taxon>
    </lineage>
</organism>
<dbReference type="EMBL" id="GBRH01167404">
    <property type="protein sequence ID" value="JAE30492.1"/>
    <property type="molecule type" value="Transcribed_RNA"/>
</dbReference>
<accession>A0A0A9H141</accession>
<protein>
    <submittedName>
        <fullName evidence="2">Uncharacterized protein</fullName>
    </submittedName>
</protein>
<name>A0A0A9H141_ARUDO</name>
<reference evidence="2" key="2">
    <citation type="journal article" date="2015" name="Data Brief">
        <title>Shoot transcriptome of the giant reed, Arundo donax.</title>
        <authorList>
            <person name="Barrero R.A."/>
            <person name="Guerrero F.D."/>
            <person name="Moolhuijzen P."/>
            <person name="Goolsby J.A."/>
            <person name="Tidwell J."/>
            <person name="Bellgard S.E."/>
            <person name="Bellgard M.I."/>
        </authorList>
    </citation>
    <scope>NUCLEOTIDE SEQUENCE</scope>
    <source>
        <tissue evidence="2">Shoot tissue taken approximately 20 cm above the soil surface</tissue>
    </source>
</reference>
<evidence type="ECO:0000256" key="1">
    <source>
        <dbReference type="SAM" id="MobiDB-lite"/>
    </source>
</evidence>
<evidence type="ECO:0000313" key="2">
    <source>
        <dbReference type="EMBL" id="JAE30492.1"/>
    </source>
</evidence>